<dbReference type="Proteomes" id="UP000623467">
    <property type="component" value="Unassembled WGS sequence"/>
</dbReference>
<feature type="repeat" description="ANK" evidence="2">
    <location>
        <begin position="772"/>
        <end position="804"/>
    </location>
</feature>
<evidence type="ECO:0000313" key="6">
    <source>
        <dbReference type="Proteomes" id="UP000623467"/>
    </source>
</evidence>
<dbReference type="InterPro" id="IPR027417">
    <property type="entry name" value="P-loop_NTPase"/>
</dbReference>
<feature type="repeat" description="ANK" evidence="2">
    <location>
        <begin position="739"/>
        <end position="771"/>
    </location>
</feature>
<keyword evidence="6" id="KW-1185">Reference proteome</keyword>
<feature type="repeat" description="ANK" evidence="2">
    <location>
        <begin position="674"/>
        <end position="706"/>
    </location>
</feature>
<dbReference type="PROSITE" id="PS50297">
    <property type="entry name" value="ANK_REP_REGION"/>
    <property type="match status" value="3"/>
</dbReference>
<dbReference type="OrthoDB" id="4772757at2759"/>
<dbReference type="SUPFAM" id="SSF48403">
    <property type="entry name" value="Ankyrin repeat"/>
    <property type="match status" value="1"/>
</dbReference>
<gene>
    <name evidence="5" type="ORF">MSAN_01736300</name>
</gene>
<dbReference type="Pfam" id="PF12796">
    <property type="entry name" value="Ank_2"/>
    <property type="match status" value="2"/>
</dbReference>
<evidence type="ECO:0000256" key="3">
    <source>
        <dbReference type="SAM" id="MobiDB-lite"/>
    </source>
</evidence>
<dbReference type="Pfam" id="PF00023">
    <property type="entry name" value="Ank"/>
    <property type="match status" value="1"/>
</dbReference>
<dbReference type="Gene3D" id="3.40.50.300">
    <property type="entry name" value="P-loop containing nucleotide triphosphate hydrolases"/>
    <property type="match status" value="1"/>
</dbReference>
<dbReference type="InterPro" id="IPR007111">
    <property type="entry name" value="NACHT_NTPase"/>
</dbReference>
<comment type="caution">
    <text evidence="5">The sequence shown here is derived from an EMBL/GenBank/DDBJ whole genome shotgun (WGS) entry which is preliminary data.</text>
</comment>
<proteinExistence type="predicted"/>
<dbReference type="PANTHER" id="PTHR10039:SF16">
    <property type="entry name" value="GPI INOSITOL-DEACYLASE"/>
    <property type="match status" value="1"/>
</dbReference>
<organism evidence="5 6">
    <name type="scientific">Mycena sanguinolenta</name>
    <dbReference type="NCBI Taxonomy" id="230812"/>
    <lineage>
        <taxon>Eukaryota</taxon>
        <taxon>Fungi</taxon>
        <taxon>Dikarya</taxon>
        <taxon>Basidiomycota</taxon>
        <taxon>Agaricomycotina</taxon>
        <taxon>Agaricomycetes</taxon>
        <taxon>Agaricomycetidae</taxon>
        <taxon>Agaricales</taxon>
        <taxon>Marasmiineae</taxon>
        <taxon>Mycenaceae</taxon>
        <taxon>Mycena</taxon>
    </lineage>
</organism>
<dbReference type="SMART" id="SM00248">
    <property type="entry name" value="ANK"/>
    <property type="match status" value="8"/>
</dbReference>
<evidence type="ECO:0000256" key="2">
    <source>
        <dbReference type="PROSITE-ProRule" id="PRU00023"/>
    </source>
</evidence>
<accession>A0A8H6XZX4</accession>
<dbReference type="InterPro" id="IPR059179">
    <property type="entry name" value="MLKL-like_MCAfunc"/>
</dbReference>
<dbReference type="Gene3D" id="1.25.40.20">
    <property type="entry name" value="Ankyrin repeat-containing domain"/>
    <property type="match status" value="2"/>
</dbReference>
<reference evidence="5" key="1">
    <citation type="submission" date="2020-05" db="EMBL/GenBank/DDBJ databases">
        <title>Mycena genomes resolve the evolution of fungal bioluminescence.</title>
        <authorList>
            <person name="Tsai I.J."/>
        </authorList>
    </citation>
    <scope>NUCLEOTIDE SEQUENCE</scope>
    <source>
        <strain evidence="5">160909Yilan</strain>
    </source>
</reference>
<dbReference type="PANTHER" id="PTHR10039">
    <property type="entry name" value="AMELOGENIN"/>
    <property type="match status" value="1"/>
</dbReference>
<protein>
    <submittedName>
        <fullName evidence="5">Pfs domain-containing protein</fullName>
    </submittedName>
</protein>
<keyword evidence="2" id="KW-0040">ANK repeat</keyword>
<dbReference type="EMBL" id="JACAZH010000016">
    <property type="protein sequence ID" value="KAF7349461.1"/>
    <property type="molecule type" value="Genomic_DNA"/>
</dbReference>
<dbReference type="Pfam" id="PF24883">
    <property type="entry name" value="NPHP3_N"/>
    <property type="match status" value="1"/>
</dbReference>
<keyword evidence="1" id="KW-0677">Repeat</keyword>
<evidence type="ECO:0000259" key="4">
    <source>
        <dbReference type="PROSITE" id="PS50837"/>
    </source>
</evidence>
<dbReference type="InterPro" id="IPR056884">
    <property type="entry name" value="NPHP3-like_N"/>
</dbReference>
<evidence type="ECO:0000256" key="1">
    <source>
        <dbReference type="ARBA" id="ARBA00022737"/>
    </source>
</evidence>
<dbReference type="InterPro" id="IPR002110">
    <property type="entry name" value="Ankyrin_rpt"/>
</dbReference>
<dbReference type="SUPFAM" id="SSF52540">
    <property type="entry name" value="P-loop containing nucleoside triphosphate hydrolases"/>
    <property type="match status" value="1"/>
</dbReference>
<feature type="domain" description="NACHT" evidence="4">
    <location>
        <begin position="249"/>
        <end position="396"/>
    </location>
</feature>
<dbReference type="CDD" id="cd21037">
    <property type="entry name" value="MLKL_NTD"/>
    <property type="match status" value="1"/>
</dbReference>
<dbReference type="PROSITE" id="PS50837">
    <property type="entry name" value="NACHT"/>
    <property type="match status" value="1"/>
</dbReference>
<sequence length="954" mass="106855">MTDSKNASNWFHRKKSATPEHPSSDLQPMSDSSEDSAQKSGHRPEWVLESVLFALELAEKALDIAEVLPFVGPAAALLGKIIESYREMKSAEEARDALAQRIADLTGDICATVLRMEEMNHSDQIGRLKQDLDKFATAGKFIEVYDNQGKLAHFSKGMQRKMNRLNRDLDWFCTRFGNNRLVDLCIHEVMNAQTLEKLYDAVTEKKLEEWLQSPDMKQKQRDTEQLRAEGTGKWFLEDNKFIRWEDNAGVLWIEGPSGSGKSVLSSIVIQRLFEEAIQATARPPAVAFFYFDFRNKETQSLENALRRIVLQLSAQSPSLYATLDSHYQLSNGQKLPTDSELRDILRSLLRELGRTYIVLDALDECNSSDVHQLVEILLILKTWTETPLHVLITSQTRDIFTERLGGVSRITFQANIMQREIESFVAGELRTNQNLTAWQQCADLVIEKITEKSNGMFRLAACLLTGLSNSLWGEAEELATTLEKLPSDLFEIYDRFILSIPEKQLPSAVAALRWIMFAQYQWFPLVELADAIAFNFSNTPQYTYMPTRWNANITGLPKWLAGLIEENDSGIMLAHASVQDYLLSDRFKEKYIHDLREDLSHEFISRCCLSYLLSSSNHLGKKSIKEHPFGKYAAKNWYHHLLQCADQKALLRLAMHLLENGSEQYRALCRWAKESMPPLHFCCKQGYLECIPWLLESGADINTVDESGSTLSLASWVGNMDIVHLLIKNGANINLMAGRYDSPLTAASMAGHVDIIHVLLENGANINLAGREYGSALVAASYHTKTKIVQLLLDNGADVNQPDSKYCSALGAVCHSTVDAPFFRGRHLDIIRLLLSKGADVNLAGGTYGSALGAVSHYTALDVVKLLLSHGADINMTAGKFSCALVAACASTHGEWMSSRIVRFLLQNGPDIESHGSRALKEAIERGHHKVVALLHEYGAALQEDVNQSGQDVN</sequence>
<name>A0A8H6XZX4_9AGAR</name>
<feature type="repeat" description="ANK" evidence="2">
    <location>
        <begin position="706"/>
        <end position="738"/>
    </location>
</feature>
<evidence type="ECO:0000313" key="5">
    <source>
        <dbReference type="EMBL" id="KAF7349461.1"/>
    </source>
</evidence>
<feature type="region of interest" description="Disordered" evidence="3">
    <location>
        <begin position="1"/>
        <end position="41"/>
    </location>
</feature>
<dbReference type="PROSITE" id="PS50088">
    <property type="entry name" value="ANK_REPEAT"/>
    <property type="match status" value="4"/>
</dbReference>
<dbReference type="InterPro" id="IPR036770">
    <property type="entry name" value="Ankyrin_rpt-contain_sf"/>
</dbReference>
<dbReference type="AlphaFoldDB" id="A0A8H6XZX4"/>